<feature type="region of interest" description="Disordered" evidence="1">
    <location>
        <begin position="478"/>
        <end position="503"/>
    </location>
</feature>
<feature type="region of interest" description="Disordered" evidence="1">
    <location>
        <begin position="96"/>
        <end position="242"/>
    </location>
</feature>
<organism evidence="2 3">
    <name type="scientific">Gonapodya prolifera (strain JEL478)</name>
    <name type="common">Monoblepharis prolifera</name>
    <dbReference type="NCBI Taxonomy" id="1344416"/>
    <lineage>
        <taxon>Eukaryota</taxon>
        <taxon>Fungi</taxon>
        <taxon>Fungi incertae sedis</taxon>
        <taxon>Chytridiomycota</taxon>
        <taxon>Chytridiomycota incertae sedis</taxon>
        <taxon>Monoblepharidomycetes</taxon>
        <taxon>Monoblepharidales</taxon>
        <taxon>Gonapodyaceae</taxon>
        <taxon>Gonapodya</taxon>
    </lineage>
</organism>
<protein>
    <submittedName>
        <fullName evidence="2">Metallo-dependent hydrolase</fullName>
    </submittedName>
</protein>
<dbReference type="Gene3D" id="3.20.20.140">
    <property type="entry name" value="Metal-dependent hydrolases"/>
    <property type="match status" value="1"/>
</dbReference>
<feature type="compositionally biased region" description="Polar residues" evidence="1">
    <location>
        <begin position="157"/>
        <end position="180"/>
    </location>
</feature>
<name>A0A139A391_GONPJ</name>
<dbReference type="Proteomes" id="UP000070544">
    <property type="component" value="Unassembled WGS sequence"/>
</dbReference>
<keyword evidence="2" id="KW-0378">Hydrolase</keyword>
<dbReference type="PANTHER" id="PTHR47345:SF1">
    <property type="entry name" value="CUT9-INTERACTING PROTEIN SCN1"/>
    <property type="match status" value="1"/>
</dbReference>
<evidence type="ECO:0000256" key="1">
    <source>
        <dbReference type="SAM" id="MobiDB-lite"/>
    </source>
</evidence>
<sequence length="503" mass="54580">MLSDAHLHLHDALYNHLPLRSTPSHSQPSSPAFSPPLPKRFSSALSSILERANPIVLVSVENADFDAVHECARAFADKPGRIVPAFGVHPWYSWTVRPPPPPPLQTTKESEDGPAPLASLAKSAKKNRPVKVHTAKDDPQGMFDVVIPRAPPRRTEQPATSTLTQGESDDTSCPCTSRASTPSDATETADPADPTDPDVWSPPAEPRVHTASRRLHAEFLRSPPTLTTDSSTSTPTPPDSSTLARAAARFIHARAVPFEMWSTDLVRKLREWPGAVVGEVGVDSLAVLPSFPHLRPSLAHQLALLRFQLFLARALSRPVSCHAVRTWGALVDVIRDVAVPTTWGAIPPSDLANLQTALGNTPPPSTPLSPLRIHMHSFTGSPDTYRALSKATRGNTWASFSIAINGRTELTRWRERVQAVDAGRLLVESDVDVPFPVEPLLRDVVEIVAEWRGWTPDECARRTRDNLRSLLGLQESEAVAENGTDENAGGAGRGTGRGRLIAL</sequence>
<dbReference type="OrthoDB" id="413993at2759"/>
<gene>
    <name evidence="2" type="ORF">M427DRAFT_60848</name>
</gene>
<dbReference type="EMBL" id="KQ965804">
    <property type="protein sequence ID" value="KXS11286.1"/>
    <property type="molecule type" value="Genomic_DNA"/>
</dbReference>
<feature type="compositionally biased region" description="Basic residues" evidence="1">
    <location>
        <begin position="123"/>
        <end position="133"/>
    </location>
</feature>
<proteinExistence type="predicted"/>
<dbReference type="InterPro" id="IPR001130">
    <property type="entry name" value="TatD-like"/>
</dbReference>
<accession>A0A139A391</accession>
<reference evidence="2 3" key="1">
    <citation type="journal article" date="2015" name="Genome Biol. Evol.">
        <title>Phylogenomic analyses indicate that early fungi evolved digesting cell walls of algal ancestors of land plants.</title>
        <authorList>
            <person name="Chang Y."/>
            <person name="Wang S."/>
            <person name="Sekimoto S."/>
            <person name="Aerts A.L."/>
            <person name="Choi C."/>
            <person name="Clum A."/>
            <person name="LaButti K.M."/>
            <person name="Lindquist E.A."/>
            <person name="Yee Ngan C."/>
            <person name="Ohm R.A."/>
            <person name="Salamov A.A."/>
            <person name="Grigoriev I.V."/>
            <person name="Spatafora J.W."/>
            <person name="Berbee M.L."/>
        </authorList>
    </citation>
    <scope>NUCLEOTIDE SEQUENCE [LARGE SCALE GENOMIC DNA]</scope>
    <source>
        <strain evidence="2 3">JEL478</strain>
    </source>
</reference>
<feature type="compositionally biased region" description="Low complexity" evidence="1">
    <location>
        <begin position="222"/>
        <end position="242"/>
    </location>
</feature>
<dbReference type="InterPro" id="IPR053044">
    <property type="entry name" value="Metallo-hydrolase/TatD-type"/>
</dbReference>
<dbReference type="Pfam" id="PF01026">
    <property type="entry name" value="TatD_DNase"/>
    <property type="match status" value="1"/>
</dbReference>
<dbReference type="InterPro" id="IPR032466">
    <property type="entry name" value="Metal_Hydrolase"/>
</dbReference>
<feature type="compositionally biased region" description="Low complexity" evidence="1">
    <location>
        <begin position="181"/>
        <end position="192"/>
    </location>
</feature>
<dbReference type="GO" id="GO:0016788">
    <property type="term" value="F:hydrolase activity, acting on ester bonds"/>
    <property type="evidence" value="ECO:0007669"/>
    <property type="project" value="InterPro"/>
</dbReference>
<evidence type="ECO:0000313" key="2">
    <source>
        <dbReference type="EMBL" id="KXS11286.1"/>
    </source>
</evidence>
<dbReference type="AlphaFoldDB" id="A0A139A391"/>
<dbReference type="PANTHER" id="PTHR47345">
    <property type="entry name" value="CUT9-INTERACTING PROTEIN SCN1"/>
    <property type="match status" value="1"/>
</dbReference>
<keyword evidence="3" id="KW-1185">Reference proteome</keyword>
<evidence type="ECO:0000313" key="3">
    <source>
        <dbReference type="Proteomes" id="UP000070544"/>
    </source>
</evidence>
<dbReference type="SUPFAM" id="SSF51556">
    <property type="entry name" value="Metallo-dependent hydrolases"/>
    <property type="match status" value="1"/>
</dbReference>